<name>A0A939SLL1_PRORE</name>
<dbReference type="Proteomes" id="UP000664477">
    <property type="component" value="Unassembled WGS sequence"/>
</dbReference>
<evidence type="ECO:0000313" key="2">
    <source>
        <dbReference type="Proteomes" id="UP000664477"/>
    </source>
</evidence>
<evidence type="ECO:0000313" key="1">
    <source>
        <dbReference type="EMBL" id="MBO1916226.1"/>
    </source>
</evidence>
<proteinExistence type="predicted"/>
<dbReference type="AlphaFoldDB" id="A0A939SLL1"/>
<organism evidence="1 2">
    <name type="scientific">Providencia rettgeri</name>
    <dbReference type="NCBI Taxonomy" id="587"/>
    <lineage>
        <taxon>Bacteria</taxon>
        <taxon>Pseudomonadati</taxon>
        <taxon>Pseudomonadota</taxon>
        <taxon>Gammaproteobacteria</taxon>
        <taxon>Enterobacterales</taxon>
        <taxon>Morganellaceae</taxon>
        <taxon>Providencia</taxon>
    </lineage>
</organism>
<accession>A0A939SLL1</accession>
<dbReference type="EMBL" id="JAGETQ010000051">
    <property type="protein sequence ID" value="MBO1916226.1"/>
    <property type="molecule type" value="Genomic_DNA"/>
</dbReference>
<comment type="caution">
    <text evidence="1">The sequence shown here is derived from an EMBL/GenBank/DDBJ whole genome shotgun (WGS) entry which is preliminary data.</text>
</comment>
<dbReference type="SUPFAM" id="SSF56954">
    <property type="entry name" value="Outer membrane efflux proteins (OEP)"/>
    <property type="match status" value="1"/>
</dbReference>
<dbReference type="Gene3D" id="1.20.1600.10">
    <property type="entry name" value="Outer membrane efflux proteins (OEP)"/>
    <property type="match status" value="1"/>
</dbReference>
<gene>
    <name evidence="1" type="ORF">J4727_10680</name>
</gene>
<protein>
    <submittedName>
        <fullName evidence="1">Uncharacterized protein</fullName>
    </submittedName>
</protein>
<sequence length="52" mass="5766">MAAEQNIISENANIGVARAAFFPSISFNTGIENSNDSLTRLFDSQMVFEFYS</sequence>
<dbReference type="Gene3D" id="2.20.200.10">
    <property type="entry name" value="Outer membrane efflux proteins (OEP)"/>
    <property type="match status" value="1"/>
</dbReference>
<reference evidence="1" key="1">
    <citation type="submission" date="2021-03" db="EMBL/GenBank/DDBJ databases">
        <title>Molecular epidemiology and mechanisms of colistin and carbapenem resistance in Enterobacteriaceae from clinical isolates, the environment and porcine samples in Pretoria, South Africa.</title>
        <authorList>
            <person name="Bogoshi D."/>
            <person name="Mbelle N.M."/>
            <person name="Naidoo V."/>
            <person name="Osei Sekyere J."/>
        </authorList>
    </citation>
    <scope>NUCLEOTIDE SEQUENCE</scope>
    <source>
        <strain evidence="1">C052</strain>
    </source>
</reference>